<reference evidence="1 2" key="1">
    <citation type="submission" date="2024-09" db="EMBL/GenBank/DDBJ databases">
        <authorList>
            <person name="Sun Q."/>
            <person name="Mori K."/>
        </authorList>
    </citation>
    <scope>NUCLEOTIDE SEQUENCE [LARGE SCALE GENOMIC DNA]</scope>
    <source>
        <strain evidence="1 2">CECT 8286</strain>
    </source>
</reference>
<name>A0ABV5F6M3_9FLAO</name>
<evidence type="ECO:0000313" key="2">
    <source>
        <dbReference type="Proteomes" id="UP001589605"/>
    </source>
</evidence>
<sequence length="323" mass="37071">MELLFNYGSKSGDSELYELIGHIDKDISFEKLKSDLEDATIEVVKLIGKEVYAEALAFYKAESEDIGDVTLIKRVRYPIALEGYRNYAKSSDITHGNNGRKIRVDEHIKVPFEWMIDRDDEAFERKYYKALDNLIDYLDEENETWKTSDAYAKSQRYYVRTIDDFEDTFPISSRLLLLKLIPGLRIAEKQIPPIITTIKNTALKAKIIEGTELDPEEIELVELIKNACIYSALAWSMGVLRVTLFPEGILQRYVSDRMTTQGKLPSAKMETELARQEFKKLSDQVLTEIQNFVAPEPTTEDLENLDPTDPFFGFDDCDGFVAL</sequence>
<keyword evidence="2" id="KW-1185">Reference proteome</keyword>
<comment type="caution">
    <text evidence="1">The sequence shown here is derived from an EMBL/GenBank/DDBJ whole genome shotgun (WGS) entry which is preliminary data.</text>
</comment>
<proteinExistence type="predicted"/>
<gene>
    <name evidence="1" type="ORF">ACFFVB_18495</name>
</gene>
<dbReference type="RefSeq" id="WP_382384774.1">
    <property type="nucleotide sequence ID" value="NZ_JBHMEZ010000032.1"/>
</dbReference>
<evidence type="ECO:0000313" key="1">
    <source>
        <dbReference type="EMBL" id="MFB9055077.1"/>
    </source>
</evidence>
<organism evidence="1 2">
    <name type="scientific">Formosa undariae</name>
    <dbReference type="NCBI Taxonomy" id="1325436"/>
    <lineage>
        <taxon>Bacteria</taxon>
        <taxon>Pseudomonadati</taxon>
        <taxon>Bacteroidota</taxon>
        <taxon>Flavobacteriia</taxon>
        <taxon>Flavobacteriales</taxon>
        <taxon>Flavobacteriaceae</taxon>
        <taxon>Formosa</taxon>
    </lineage>
</organism>
<dbReference type="InterPro" id="IPR046558">
    <property type="entry name" value="DUF6712"/>
</dbReference>
<dbReference type="EMBL" id="JBHMEZ010000032">
    <property type="protein sequence ID" value="MFB9055077.1"/>
    <property type="molecule type" value="Genomic_DNA"/>
</dbReference>
<dbReference type="Proteomes" id="UP001589605">
    <property type="component" value="Unassembled WGS sequence"/>
</dbReference>
<protein>
    <submittedName>
        <fullName evidence="1">DUF6712 family protein</fullName>
    </submittedName>
</protein>
<dbReference type="Pfam" id="PF20459">
    <property type="entry name" value="DUF6712"/>
    <property type="match status" value="1"/>
</dbReference>
<accession>A0ABV5F6M3</accession>